<proteinExistence type="predicted"/>
<comment type="caution">
    <text evidence="2">The sequence shown here is derived from an EMBL/GenBank/DDBJ whole genome shotgun (WGS) entry which is preliminary data.</text>
</comment>
<dbReference type="GO" id="GO:0016787">
    <property type="term" value="F:hydrolase activity"/>
    <property type="evidence" value="ECO:0007669"/>
    <property type="project" value="InterPro"/>
</dbReference>
<dbReference type="Proteomes" id="UP000252733">
    <property type="component" value="Unassembled WGS sequence"/>
</dbReference>
<accession>A0A2T0XHB7</accession>
<dbReference type="Pfam" id="PF22548">
    <property type="entry name" value="AEP-TOTE"/>
    <property type="match status" value="1"/>
</dbReference>
<dbReference type="PANTHER" id="PTHR47396:SF1">
    <property type="entry name" value="ATP-DEPENDENT HELICASE IRC3-RELATED"/>
    <property type="match status" value="1"/>
</dbReference>
<feature type="domain" description="Helicase ATP-binding" evidence="1">
    <location>
        <begin position="334"/>
        <end position="487"/>
    </location>
</feature>
<dbReference type="GO" id="GO:0005829">
    <property type="term" value="C:cytosol"/>
    <property type="evidence" value="ECO:0007669"/>
    <property type="project" value="TreeGrafter"/>
</dbReference>
<dbReference type="SUPFAM" id="SSF52540">
    <property type="entry name" value="P-loop containing nucleoside triphosphate hydrolases"/>
    <property type="match status" value="2"/>
</dbReference>
<evidence type="ECO:0000313" key="2">
    <source>
        <dbReference type="EMBL" id="RCW33871.1"/>
    </source>
</evidence>
<dbReference type="InterPro" id="IPR050742">
    <property type="entry name" value="Helicase_Restrict-Modif_Enz"/>
</dbReference>
<dbReference type="STRING" id="1168289.GCA_000259075_01124"/>
<name>A0A2T0XHB7_9BACT</name>
<dbReference type="Pfam" id="PF04851">
    <property type="entry name" value="ResIII"/>
    <property type="match status" value="1"/>
</dbReference>
<keyword evidence="3" id="KW-1185">Reference proteome</keyword>
<dbReference type="InterPro" id="IPR001650">
    <property type="entry name" value="Helicase_C-like"/>
</dbReference>
<dbReference type="GO" id="GO:0005524">
    <property type="term" value="F:ATP binding"/>
    <property type="evidence" value="ECO:0007669"/>
    <property type="project" value="InterPro"/>
</dbReference>
<dbReference type="GO" id="GO:0003677">
    <property type="term" value="F:DNA binding"/>
    <property type="evidence" value="ECO:0007669"/>
    <property type="project" value="InterPro"/>
</dbReference>
<dbReference type="InterPro" id="IPR014001">
    <property type="entry name" value="Helicase_ATP-bd"/>
</dbReference>
<dbReference type="InterPro" id="IPR006935">
    <property type="entry name" value="Helicase/UvrB_N"/>
</dbReference>
<dbReference type="OrthoDB" id="9759819at2"/>
<reference evidence="2 3" key="1">
    <citation type="submission" date="2018-07" db="EMBL/GenBank/DDBJ databases">
        <title>Freshwater and sediment microbial communities from various areas in North America, analyzing microbe dynamics in response to fracking.</title>
        <authorList>
            <person name="Lamendella R."/>
        </authorList>
    </citation>
    <scope>NUCLEOTIDE SEQUENCE [LARGE SCALE GENOMIC DNA]</scope>
    <source>
        <strain evidence="2 3">160A</strain>
    </source>
</reference>
<protein>
    <recommendedName>
        <fullName evidence="1">Helicase ATP-binding domain-containing protein</fullName>
    </recommendedName>
</protein>
<dbReference type="InterPro" id="IPR027417">
    <property type="entry name" value="P-loop_NTPase"/>
</dbReference>
<dbReference type="CDD" id="cd17926">
    <property type="entry name" value="DEXHc_RE"/>
    <property type="match status" value="1"/>
</dbReference>
<gene>
    <name evidence="2" type="ORF">DFO77_11233</name>
</gene>
<dbReference type="EMBL" id="QPIZ01000012">
    <property type="protein sequence ID" value="RCW33871.1"/>
    <property type="molecule type" value="Genomic_DNA"/>
</dbReference>
<evidence type="ECO:0000313" key="3">
    <source>
        <dbReference type="Proteomes" id="UP000252733"/>
    </source>
</evidence>
<organism evidence="2 3">
    <name type="scientific">Marinilabilia salmonicolor</name>
    <dbReference type="NCBI Taxonomy" id="989"/>
    <lineage>
        <taxon>Bacteria</taxon>
        <taxon>Pseudomonadati</taxon>
        <taxon>Bacteroidota</taxon>
        <taxon>Bacteroidia</taxon>
        <taxon>Marinilabiliales</taxon>
        <taxon>Marinilabiliaceae</taxon>
        <taxon>Marinilabilia</taxon>
    </lineage>
</organism>
<dbReference type="SMART" id="SM00487">
    <property type="entry name" value="DEXDc"/>
    <property type="match status" value="1"/>
</dbReference>
<dbReference type="Pfam" id="PF00271">
    <property type="entry name" value="Helicase_C"/>
    <property type="match status" value="1"/>
</dbReference>
<sequence length="959" mass="111770">MPAYSYDPYAYKQHKFGGGTLATFKDKTRRPLTQHEIKLHLEGKQFIGIYPLLEDNTSWFLSADFDKENWKQECLLFHNKCNENGIPAYIERSRSGKGAHVWIFFEKPLPAKDSRKFFIGLLKECGIISEFDKYSSFDRLFPNQDYLSGQKLGNLIALPFNKTTLEHGNNCFIDTTTFKAFENQWQYLESIKHLSEENFYQLFSKYKTTPITSQPLTQRNSDKLTIRLSNKIILNRSGLTSELINYLKKELNFANTEYFIKKKLGKSTYKIDRYFNFIEEEDDEIKIPRGMAGKLITFCNKNKVDFEFIDSRNELKEVHFSCDIRLRENQEQAISATAKKDFGIIVSPPGSGKTIIGLKLIAEKKQSALIVVHRKQIAEQWIERIQSFLGIPKTKIGSIGQGKSRIGDTITVAMIQSLSKKLGSKGNENLMNSFGTIIIDECHHIPAKSFAEAINKLNTFYLYGLTATPFRKHTDDKLISIQLGNILFEVEPNKVQNTQQARIVVKSTELDVPFNSKTDSFETLSQILIHDSTRNTQIINDIRSEISNGNKCVVITERKEHINTLYQFLKQHHETVTLSGADSKVSREQKWKVLNEGHYEVLITTGQFFGEGSDIQNVSRLFLAYPFSFKGKLIQYIGRVQRSEITPTIYDYRDYKIDYLNKMFLKRNAHYRKLEKQRSLFDNIEDQQYNKPLYTEIRERIKLKFDQLEFHYGSVLFNYIDKETGEVIEFSIDNDTIRPEFSILKPYFSRQLGVKNIEADIYAEYKDGSLIAQNATSSDIDRINSEIIDSVKFHFLNREIIGGKKRNNPNIVDLNSLQNDNNQLFNSEEELINEILKDESVKHYRQIKFLLKHHLSHILKIRFVLSPFSFVFLLQGEEKYHIVVETLDTEEATYIWSFEKSRLKENLNIINKDLNIIRNKGRQFFIENQPENFNRIFHDYSDVKKGFIVWKGQLEERLV</sequence>
<dbReference type="PROSITE" id="PS51192">
    <property type="entry name" value="HELICASE_ATP_BIND_1"/>
    <property type="match status" value="1"/>
</dbReference>
<dbReference type="AlphaFoldDB" id="A0A2T0XHB7"/>
<dbReference type="PANTHER" id="PTHR47396">
    <property type="entry name" value="TYPE I RESTRICTION ENZYME ECOKI R PROTEIN"/>
    <property type="match status" value="1"/>
</dbReference>
<dbReference type="Gene3D" id="3.40.50.300">
    <property type="entry name" value="P-loop containing nucleotide triphosphate hydrolases"/>
    <property type="match status" value="2"/>
</dbReference>
<dbReference type="InterPro" id="IPR054347">
    <property type="entry name" value="TOTE_primase"/>
</dbReference>
<dbReference type="CDD" id="cd18785">
    <property type="entry name" value="SF2_C"/>
    <property type="match status" value="1"/>
</dbReference>
<evidence type="ECO:0000259" key="1">
    <source>
        <dbReference type="PROSITE" id="PS51192"/>
    </source>
</evidence>